<dbReference type="EMBL" id="LS992241">
    <property type="protein sequence ID" value="SYX83402.1"/>
    <property type="molecule type" value="Genomic_DNA"/>
</dbReference>
<evidence type="ECO:0000313" key="3">
    <source>
        <dbReference type="EMBL" id="SYX83402.1"/>
    </source>
</evidence>
<reference evidence="4" key="1">
    <citation type="submission" date="2018-08" db="EMBL/GenBank/DDBJ databases">
        <authorList>
            <person name="Chevrot R."/>
        </authorList>
    </citation>
    <scope>NUCLEOTIDE SEQUENCE [LARGE SCALE GENOMIC DNA]</scope>
</reference>
<feature type="region of interest" description="Disordered" evidence="1">
    <location>
        <begin position="171"/>
        <end position="193"/>
    </location>
</feature>
<keyword evidence="2" id="KW-1133">Transmembrane helix</keyword>
<accession>A0A383RA01</accession>
<gene>
    <name evidence="3" type="ORF">PBLR_11824</name>
</gene>
<evidence type="ECO:0000256" key="1">
    <source>
        <dbReference type="SAM" id="MobiDB-lite"/>
    </source>
</evidence>
<dbReference type="RefSeq" id="WP_232055536.1">
    <property type="nucleotide sequence ID" value="NZ_LS992241.1"/>
</dbReference>
<dbReference type="AlphaFoldDB" id="A0A383RA01"/>
<dbReference type="Proteomes" id="UP000304148">
    <property type="component" value="Chromosome"/>
</dbReference>
<sequence length="193" mass="22758">MHIVLLLVAGLFAIFLVSSIIRQDYRNIVFQSIVLSVLLLLYIVFRKDQKRSNEFAIWLYLNREQLQQEGTNYEQCLIDHESEFVQYEVCLSFGIFSYRTKTGYYVKGYHLTPLLNLVFSLYTFVFGWWALPSGPINTVRALGFNLLAKPKKLEEVLTEIEVEMNDALRKEEQKRMKKQSRMSKEEQVIDNQQ</sequence>
<organism evidence="3 4">
    <name type="scientific">Paenibacillus alvei</name>
    <name type="common">Bacillus alvei</name>
    <dbReference type="NCBI Taxonomy" id="44250"/>
    <lineage>
        <taxon>Bacteria</taxon>
        <taxon>Bacillati</taxon>
        <taxon>Bacillota</taxon>
        <taxon>Bacilli</taxon>
        <taxon>Bacillales</taxon>
        <taxon>Paenibacillaceae</taxon>
        <taxon>Paenibacillus</taxon>
    </lineage>
</organism>
<keyword evidence="2" id="KW-0472">Membrane</keyword>
<protein>
    <submittedName>
        <fullName evidence="3">Uncharacterized protein</fullName>
    </submittedName>
</protein>
<keyword evidence="2" id="KW-0812">Transmembrane</keyword>
<evidence type="ECO:0000313" key="4">
    <source>
        <dbReference type="Proteomes" id="UP000304148"/>
    </source>
</evidence>
<name>A0A383RA01_PAEAL</name>
<feature type="transmembrane region" description="Helical" evidence="2">
    <location>
        <begin position="29"/>
        <end position="45"/>
    </location>
</feature>
<feature type="transmembrane region" description="Helical" evidence="2">
    <location>
        <begin position="109"/>
        <end position="131"/>
    </location>
</feature>
<evidence type="ECO:0000256" key="2">
    <source>
        <dbReference type="SAM" id="Phobius"/>
    </source>
</evidence>
<proteinExistence type="predicted"/>